<sequence>MVWKGRVYNPRGIRRKLPTEKSAKENDTKNDRRNTSPPDTEELIFKGELEDAKKLPVFNRCFEVMKEVF</sequence>
<evidence type="ECO:0000256" key="1">
    <source>
        <dbReference type="SAM" id="MobiDB-lite"/>
    </source>
</evidence>
<keyword evidence="3" id="KW-1185">Reference proteome</keyword>
<comment type="caution">
    <text evidence="2">The sequence shown here is derived from an EMBL/GenBank/DDBJ whole genome shotgun (WGS) entry which is preliminary data.</text>
</comment>
<reference evidence="2 3" key="1">
    <citation type="journal article" date="2016" name="Sci. Rep.">
        <title>Metabolic traits of an uncultured archaeal lineage -MSBL1- from brine pools of the Red Sea.</title>
        <authorList>
            <person name="Mwirichia R."/>
            <person name="Alam I."/>
            <person name="Rashid M."/>
            <person name="Vinu M."/>
            <person name="Ba-Alawi W."/>
            <person name="Anthony Kamau A."/>
            <person name="Kamanda Ngugi D."/>
            <person name="Goker M."/>
            <person name="Klenk H.P."/>
            <person name="Bajic V."/>
            <person name="Stingl U."/>
        </authorList>
    </citation>
    <scope>NUCLEOTIDE SEQUENCE [LARGE SCALE GENOMIC DNA]</scope>
    <source>
        <strain evidence="2">SCGC-AAA259J03</strain>
    </source>
</reference>
<protein>
    <submittedName>
        <fullName evidence="2">Uncharacterized protein</fullName>
    </submittedName>
</protein>
<gene>
    <name evidence="2" type="ORF">AKJ39_05165</name>
</gene>
<accession>A0A656YV82</accession>
<feature type="compositionally biased region" description="Basic and acidic residues" evidence="1">
    <location>
        <begin position="17"/>
        <end position="34"/>
    </location>
</feature>
<dbReference type="AlphaFoldDB" id="A0A656YV82"/>
<organism evidence="2 3">
    <name type="scientific">candidate division MSBL1 archaeon SCGC-AAA259J03</name>
    <dbReference type="NCBI Taxonomy" id="1698269"/>
    <lineage>
        <taxon>Archaea</taxon>
        <taxon>Methanobacteriati</taxon>
        <taxon>Methanobacteriota</taxon>
        <taxon>candidate division MSBL1</taxon>
    </lineage>
</organism>
<dbReference type="EMBL" id="LHXT01000137">
    <property type="protein sequence ID" value="KXA96033.1"/>
    <property type="molecule type" value="Genomic_DNA"/>
</dbReference>
<evidence type="ECO:0000313" key="3">
    <source>
        <dbReference type="Proteomes" id="UP000070257"/>
    </source>
</evidence>
<feature type="region of interest" description="Disordered" evidence="1">
    <location>
        <begin position="1"/>
        <end position="45"/>
    </location>
</feature>
<proteinExistence type="predicted"/>
<evidence type="ECO:0000313" key="2">
    <source>
        <dbReference type="EMBL" id="KXA96033.1"/>
    </source>
</evidence>
<dbReference type="Proteomes" id="UP000070257">
    <property type="component" value="Unassembled WGS sequence"/>
</dbReference>
<name>A0A656YV82_9EURY</name>